<feature type="region of interest" description="Disordered" evidence="2">
    <location>
        <begin position="896"/>
        <end position="964"/>
    </location>
</feature>
<dbReference type="GeneID" id="40307618"/>
<dbReference type="OrthoDB" id="428655at2759"/>
<feature type="compositionally biased region" description="Low complexity" evidence="2">
    <location>
        <begin position="690"/>
        <end position="702"/>
    </location>
</feature>
<feature type="region of interest" description="Disordered" evidence="2">
    <location>
        <begin position="278"/>
        <end position="339"/>
    </location>
</feature>
<feature type="compositionally biased region" description="Pro residues" evidence="2">
    <location>
        <begin position="282"/>
        <end position="291"/>
    </location>
</feature>
<dbReference type="EMBL" id="NWUJ01000014">
    <property type="protein sequence ID" value="PFH31592.1"/>
    <property type="molecule type" value="Genomic_DNA"/>
</dbReference>
<dbReference type="Pfam" id="PF04969">
    <property type="entry name" value="CS"/>
    <property type="match status" value="1"/>
</dbReference>
<dbReference type="InterPro" id="IPR007052">
    <property type="entry name" value="CS_dom"/>
</dbReference>
<reference evidence="4 5" key="1">
    <citation type="submission" date="2017-09" db="EMBL/GenBank/DDBJ databases">
        <title>Genome sequencing of Besnoitia besnoiti strain Bb-Ger1.</title>
        <authorList>
            <person name="Schares G."/>
            <person name="Venepally P."/>
            <person name="Lorenzi H.A."/>
        </authorList>
    </citation>
    <scope>NUCLEOTIDE SEQUENCE [LARGE SCALE GENOMIC DNA]</scope>
    <source>
        <strain evidence="4 5">Bb-Ger1</strain>
    </source>
</reference>
<dbReference type="Gene3D" id="2.60.40.790">
    <property type="match status" value="1"/>
</dbReference>
<dbReference type="SUPFAM" id="SSF49764">
    <property type="entry name" value="HSP20-like chaperones"/>
    <property type="match status" value="1"/>
</dbReference>
<accession>A0A2A9M875</accession>
<dbReference type="InterPro" id="IPR008978">
    <property type="entry name" value="HSP20-like_chaperone"/>
</dbReference>
<evidence type="ECO:0000313" key="5">
    <source>
        <dbReference type="Proteomes" id="UP000224006"/>
    </source>
</evidence>
<dbReference type="VEuPathDB" id="ToxoDB:BESB_025660"/>
<dbReference type="KEGG" id="bbes:BESB_025660"/>
<sequence>MSSRWRAVAASAPFSLLARSFLFLAFVAFLCSFSACLCGALSSLSRSSHSASPSHPLQLSPSHWPQGAPPPFSSPPCGLRHLPSVSSGSLLPCASTLVRGDEVSNEAISPLGFSPQPSQSLLPCSAPGLFHSLNATSLRPPSDLSADSFVSPGFQLPFLLSPLSSRFRFASPVAPLWAPSPSFASLSSSYYSSLFFLASAASPPPVTLHSPLASSFASSSSHPRGLLAAVAPWFSPGPAPSPPSFLTSLKAFSPASAAPPLPASPSAFLSLPSSSSAVSPPVSAPSPPPLCREPSTPVCESHSSPPSSRRPAFASPRAQPFRARAAGRADRGGGHQVKSRAPFASLSGQRPAAGVPSLRMRGWGRNSEYAWEEEDETLKVYVAVEPEATSRDVDCVIGPRSLFLKLRNRKMPLVDGTLKGRVSVENSYWCIESINARNKLPQCMTPAADSSQLHSHASHAAHSHASPPPPPSPAPASASSSASPSARLPSDEEIAKAPWLGLDLVEHPPPPSPAAADTGKLLTVYLQKKPLSGTGLGGPASGGGAAPLPEWGGVLEGEEVDDIFYDVLPSKMRDLTPAHRAQEWVPGVLLYRQAFPASFTRQEALQFIDAWTRARSAVGADAIAASPSLTSASLDPSASPSLLAKTQAVLTPAADPSANFGLPATQMFIVASPLADGVRLSFEGPPAPRTPRGAARAAAPSPRVSAVFSAPLATQHDDGKAAVSASAPDARSSSLGESLSAATASQLLQGEGRAARYDEDGHWMPEDSIDIRVIGRGAEEDELRGACDGEREADAERLDARLREKITRDSFALELVVLRGPVGSGGKGQFGPLLSLQVRDTEERLLKKLQQDLLGVTLAMREKLHARDMEKKEMEDDLFGPPKDLCHDSLAREINATQDGSTSSSSASATPTASPESPSPAAGPGDSPSASAVLSPSSASDTSAPLDRWAASAPSVAAAPPAADAVDVDTDEITPEWIEKFPALKASIEEERDWLAKFPLQTKDGTRLVPSARAEDAELSGSNDDAMRRRRGSEADRERARAARKRTHEQRNPYGIKVIDLDDKSGHKTPEFMQNWSPERRREFQREVVHDLEQNIRRCQETKEVLSMAEVTRHLQTFLNFSDAEIQDIWRAGHTEASRFINDPRRDLENLKKNQEKRKTAWAQHELFFPVGEKHTDHDDDAETEKVDVFDLMAGPGPDVAPPHTMGFKVMQTDYDQPLHQRWEAMSEREQLELRVKLREKEARLDMLVYELMEATDEGVFPVICDQYKDLLMDEQFLLLMKLHIRERPPRTRKEKDILVVINKFVVSLYEDVEALAVQNEKEQLEKIRLLCMQALVDVEKLTEYAESMKQLLNRDFLAYLEFAIHAERKRIQKEGNNPDAAPSRWLMVLMIIHKGVMAIYEKEIWEDVLWITMVVTQKPPEVRRKLLELFVAQIPKADWKQFKRVALRMADALAKGGDSHSPLSFPSCPWVPEAVAQLARDLERILPDWMIEGMMTDFDKQVLKQKMDRMSFLWGEKDLESLRNVNVTLPNVSEMMKEQIERATEVFNKPQELTERGVHAIT</sequence>
<feature type="region of interest" description="Disordered" evidence="2">
    <location>
        <begin position="445"/>
        <end position="490"/>
    </location>
</feature>
<name>A0A2A9M875_BESBE</name>
<feature type="compositionally biased region" description="Basic and acidic residues" evidence="2">
    <location>
        <begin position="1032"/>
        <end position="1041"/>
    </location>
</feature>
<dbReference type="CDD" id="cd06467">
    <property type="entry name" value="p23_NUDC_like"/>
    <property type="match status" value="1"/>
</dbReference>
<keyword evidence="1" id="KW-0175">Coiled coil</keyword>
<evidence type="ECO:0000259" key="3">
    <source>
        <dbReference type="PROSITE" id="PS51203"/>
    </source>
</evidence>
<gene>
    <name evidence="4" type="ORF">BESB_025660</name>
</gene>
<dbReference type="RefSeq" id="XP_029215601.1">
    <property type="nucleotide sequence ID" value="XM_029361246.1"/>
</dbReference>
<feature type="region of interest" description="Disordered" evidence="2">
    <location>
        <begin position="715"/>
        <end position="738"/>
    </location>
</feature>
<feature type="compositionally biased region" description="Low complexity" evidence="2">
    <location>
        <begin position="475"/>
        <end position="486"/>
    </location>
</feature>
<evidence type="ECO:0000256" key="1">
    <source>
        <dbReference type="SAM" id="Coils"/>
    </source>
</evidence>
<feature type="coiled-coil region" evidence="1">
    <location>
        <begin position="1082"/>
        <end position="1109"/>
    </location>
</feature>
<protein>
    <recommendedName>
        <fullName evidence="3">CS domain-containing protein</fullName>
    </recommendedName>
</protein>
<feature type="domain" description="CS" evidence="3">
    <location>
        <begin position="364"/>
        <end position="454"/>
    </location>
</feature>
<evidence type="ECO:0000256" key="2">
    <source>
        <dbReference type="SAM" id="MobiDB-lite"/>
    </source>
</evidence>
<proteinExistence type="predicted"/>
<feature type="region of interest" description="Disordered" evidence="2">
    <location>
        <begin position="1009"/>
        <end position="1048"/>
    </location>
</feature>
<dbReference type="PROSITE" id="PS51203">
    <property type="entry name" value="CS"/>
    <property type="match status" value="1"/>
</dbReference>
<feature type="compositionally biased region" description="Low complexity" evidence="2">
    <location>
        <begin position="900"/>
        <end position="964"/>
    </location>
</feature>
<dbReference type="Proteomes" id="UP000224006">
    <property type="component" value="Unassembled WGS sequence"/>
</dbReference>
<keyword evidence="5" id="KW-1185">Reference proteome</keyword>
<comment type="caution">
    <text evidence="4">The sequence shown here is derived from an EMBL/GenBank/DDBJ whole genome shotgun (WGS) entry which is preliminary data.</text>
</comment>
<organism evidence="4 5">
    <name type="scientific">Besnoitia besnoiti</name>
    <name type="common">Apicomplexan protozoan</name>
    <dbReference type="NCBI Taxonomy" id="94643"/>
    <lineage>
        <taxon>Eukaryota</taxon>
        <taxon>Sar</taxon>
        <taxon>Alveolata</taxon>
        <taxon>Apicomplexa</taxon>
        <taxon>Conoidasida</taxon>
        <taxon>Coccidia</taxon>
        <taxon>Eucoccidiorida</taxon>
        <taxon>Eimeriorina</taxon>
        <taxon>Sarcocystidae</taxon>
        <taxon>Besnoitia</taxon>
    </lineage>
</organism>
<evidence type="ECO:0000313" key="4">
    <source>
        <dbReference type="EMBL" id="PFH31592.1"/>
    </source>
</evidence>
<feature type="region of interest" description="Disordered" evidence="2">
    <location>
        <begin position="681"/>
        <end position="702"/>
    </location>
</feature>
<feature type="compositionally biased region" description="Low complexity" evidence="2">
    <location>
        <begin position="303"/>
        <end position="326"/>
    </location>
</feature>